<dbReference type="Pfam" id="PF00593">
    <property type="entry name" value="TonB_dep_Rec_b-barrel"/>
    <property type="match status" value="1"/>
</dbReference>
<evidence type="ECO:0000256" key="4">
    <source>
        <dbReference type="ARBA" id="ARBA00022692"/>
    </source>
</evidence>
<keyword evidence="8" id="KW-0675">Receptor</keyword>
<name>A0ABU1WWB5_SPHXE</name>
<evidence type="ECO:0000256" key="9">
    <source>
        <dbReference type="ARBA" id="ARBA00023237"/>
    </source>
</evidence>
<keyword evidence="9" id="KW-0998">Cell outer membrane</keyword>
<dbReference type="SUPFAM" id="SSF56935">
    <property type="entry name" value="Porins"/>
    <property type="match status" value="1"/>
</dbReference>
<evidence type="ECO:0000256" key="7">
    <source>
        <dbReference type="ARBA" id="ARBA00023136"/>
    </source>
</evidence>
<dbReference type="Gene3D" id="2.40.170.20">
    <property type="entry name" value="TonB-dependent receptor, beta-barrel domain"/>
    <property type="match status" value="1"/>
</dbReference>
<dbReference type="EMBL" id="JAVDWV010000001">
    <property type="protein sequence ID" value="MDR7153226.1"/>
    <property type="molecule type" value="Genomic_DNA"/>
</dbReference>
<dbReference type="RefSeq" id="WP_310220928.1">
    <property type="nucleotide sequence ID" value="NZ_JAVDWV010000001.1"/>
</dbReference>
<dbReference type="InterPro" id="IPR036942">
    <property type="entry name" value="Beta-barrel_TonB_sf"/>
</dbReference>
<evidence type="ECO:0000256" key="5">
    <source>
        <dbReference type="ARBA" id="ARBA00022729"/>
    </source>
</evidence>
<keyword evidence="2" id="KW-0813">Transport</keyword>
<accession>A0ABU1WWB5</accession>
<organism evidence="12 13">
    <name type="scientific">Sphingobium xenophagum</name>
    <dbReference type="NCBI Taxonomy" id="121428"/>
    <lineage>
        <taxon>Bacteria</taxon>
        <taxon>Pseudomonadati</taxon>
        <taxon>Pseudomonadota</taxon>
        <taxon>Alphaproteobacteria</taxon>
        <taxon>Sphingomonadales</taxon>
        <taxon>Sphingomonadaceae</taxon>
        <taxon>Sphingobium</taxon>
    </lineage>
</organism>
<evidence type="ECO:0000256" key="1">
    <source>
        <dbReference type="ARBA" id="ARBA00004571"/>
    </source>
</evidence>
<sequence>MKRAMLSFLSLVGTCPVAQAQDLALETGIRFSLKRPSSLSLLAYAPQAYRVSPPRMEAANPVNADDRDQDIQIRFHKSTQRFLRTGAAMPLDPHMLSRSRMTRYVMEDRWLIGDQVTATMGWHGIKISNRNANVTVGPGRDRLRTRDWFLPHANLVLQTGQALRLSLDYAEKLRAYSETGISGPMGLDHDTYLQLRRTLKPETQSRVQMQADWTPAPALNLSLAVHGGRLDDQLRFTGRGILPVNSGSARIEGAILAVHHQATPQWQWSVRYSGARVRVSGGAMAHEHSLSVGTTWQSGPWRAALALVRNSAPALPVHDQRAMRIEAGVDYALAEIGGRPLTMSLHMSDPDRLMSGAFARDDLSGSLRASDQARAVMASARLGW</sequence>
<evidence type="ECO:0000256" key="3">
    <source>
        <dbReference type="ARBA" id="ARBA00022452"/>
    </source>
</evidence>
<evidence type="ECO:0000256" key="10">
    <source>
        <dbReference type="SAM" id="SignalP"/>
    </source>
</evidence>
<protein>
    <recommendedName>
        <fullName evidence="11">TonB-dependent receptor-like beta-barrel domain-containing protein</fullName>
    </recommendedName>
</protein>
<keyword evidence="4" id="KW-0812">Transmembrane</keyword>
<dbReference type="InterPro" id="IPR000531">
    <property type="entry name" value="Beta-barrel_TonB"/>
</dbReference>
<evidence type="ECO:0000313" key="13">
    <source>
        <dbReference type="Proteomes" id="UP001267638"/>
    </source>
</evidence>
<feature type="chain" id="PRO_5045882077" description="TonB-dependent receptor-like beta-barrel domain-containing protein" evidence="10">
    <location>
        <begin position="21"/>
        <end position="384"/>
    </location>
</feature>
<dbReference type="PANTHER" id="PTHR30069:SF29">
    <property type="entry name" value="HEMOGLOBIN AND HEMOGLOBIN-HAPTOGLOBIN-BINDING PROTEIN 1-RELATED"/>
    <property type="match status" value="1"/>
</dbReference>
<reference evidence="12 13" key="1">
    <citation type="submission" date="2023-07" db="EMBL/GenBank/DDBJ databases">
        <title>Sorghum-associated microbial communities from plants grown in Nebraska, USA.</title>
        <authorList>
            <person name="Schachtman D."/>
        </authorList>
    </citation>
    <scope>NUCLEOTIDE SEQUENCE [LARGE SCALE GENOMIC DNA]</scope>
    <source>
        <strain evidence="12 13">4256</strain>
    </source>
</reference>
<keyword evidence="5 10" id="KW-0732">Signal</keyword>
<feature type="domain" description="TonB-dependent receptor-like beta-barrel" evidence="11">
    <location>
        <begin position="100"/>
        <end position="304"/>
    </location>
</feature>
<feature type="signal peptide" evidence="10">
    <location>
        <begin position="1"/>
        <end position="20"/>
    </location>
</feature>
<evidence type="ECO:0000259" key="11">
    <source>
        <dbReference type="Pfam" id="PF00593"/>
    </source>
</evidence>
<dbReference type="PANTHER" id="PTHR30069">
    <property type="entry name" value="TONB-DEPENDENT OUTER MEMBRANE RECEPTOR"/>
    <property type="match status" value="1"/>
</dbReference>
<dbReference type="Proteomes" id="UP001267638">
    <property type="component" value="Unassembled WGS sequence"/>
</dbReference>
<evidence type="ECO:0000313" key="12">
    <source>
        <dbReference type="EMBL" id="MDR7153226.1"/>
    </source>
</evidence>
<comment type="subcellular location">
    <subcellularLocation>
        <location evidence="1">Cell outer membrane</location>
        <topology evidence="1">Multi-pass membrane protein</topology>
    </subcellularLocation>
</comment>
<evidence type="ECO:0000256" key="8">
    <source>
        <dbReference type="ARBA" id="ARBA00023170"/>
    </source>
</evidence>
<evidence type="ECO:0000256" key="6">
    <source>
        <dbReference type="ARBA" id="ARBA00023077"/>
    </source>
</evidence>
<keyword evidence="7" id="KW-0472">Membrane</keyword>
<keyword evidence="6" id="KW-0798">TonB box</keyword>
<proteinExistence type="predicted"/>
<dbReference type="InterPro" id="IPR039426">
    <property type="entry name" value="TonB-dep_rcpt-like"/>
</dbReference>
<gene>
    <name evidence="12" type="ORF">J2W40_000020</name>
</gene>
<evidence type="ECO:0000256" key="2">
    <source>
        <dbReference type="ARBA" id="ARBA00022448"/>
    </source>
</evidence>
<keyword evidence="13" id="KW-1185">Reference proteome</keyword>
<comment type="caution">
    <text evidence="12">The sequence shown here is derived from an EMBL/GenBank/DDBJ whole genome shotgun (WGS) entry which is preliminary data.</text>
</comment>
<keyword evidence="3" id="KW-1134">Transmembrane beta strand</keyword>